<dbReference type="InterPro" id="IPR016059">
    <property type="entry name" value="DNA_ligase_ATP-dep_CS"/>
</dbReference>
<dbReference type="Gene3D" id="3.30.470.30">
    <property type="entry name" value="DNA ligase/mRNA capping enzyme"/>
    <property type="match status" value="1"/>
</dbReference>
<evidence type="ECO:0000259" key="5">
    <source>
        <dbReference type="PROSITE" id="PS50160"/>
    </source>
</evidence>
<comment type="caution">
    <text evidence="6">The sequence shown here is derived from an EMBL/GenBank/DDBJ whole genome shotgun (WGS) entry which is preliminary data.</text>
</comment>
<evidence type="ECO:0000256" key="3">
    <source>
        <dbReference type="ARBA" id="ARBA00022598"/>
    </source>
</evidence>
<keyword evidence="7" id="KW-1185">Reference proteome</keyword>
<accession>A0ABT3WVJ6</accession>
<keyword evidence="3 6" id="KW-0436">Ligase</keyword>
<comment type="similarity">
    <text evidence="1">Belongs to the ATP-dependent DNA ligase family.</text>
</comment>
<dbReference type="InterPro" id="IPR050191">
    <property type="entry name" value="ATP-dep_DNA_ligase"/>
</dbReference>
<dbReference type="PROSITE" id="PS50160">
    <property type="entry name" value="DNA_LIGASE_A3"/>
    <property type="match status" value="1"/>
</dbReference>
<gene>
    <name evidence="6" type="ORF">OS242_01785</name>
</gene>
<dbReference type="GO" id="GO:0016874">
    <property type="term" value="F:ligase activity"/>
    <property type="evidence" value="ECO:0007669"/>
    <property type="project" value="UniProtKB-KW"/>
</dbReference>
<dbReference type="Pfam" id="PF04679">
    <property type="entry name" value="DNA_ligase_A_C"/>
    <property type="match status" value="1"/>
</dbReference>
<name>A0ABT3WVJ6_9BACL</name>
<organism evidence="6 7">
    <name type="scientific">Tumebacillus lacus</name>
    <dbReference type="NCBI Taxonomy" id="2995335"/>
    <lineage>
        <taxon>Bacteria</taxon>
        <taxon>Bacillati</taxon>
        <taxon>Bacillota</taxon>
        <taxon>Bacilli</taxon>
        <taxon>Bacillales</taxon>
        <taxon>Alicyclobacillaceae</taxon>
        <taxon>Tumebacillus</taxon>
    </lineage>
</organism>
<evidence type="ECO:0000256" key="1">
    <source>
        <dbReference type="ARBA" id="ARBA00007572"/>
    </source>
</evidence>
<dbReference type="CDD" id="cd07906">
    <property type="entry name" value="Adenylation_DNA_ligase_LigD_LigC"/>
    <property type="match status" value="1"/>
</dbReference>
<sequence>MIQPFIPMAMVLVDEPFDDPNYLYQIKWDGVRMVAYLDESGVRLVNRRLNDHTDNYPELQALPSIIQGRSAVLDGEIVAIGTDGKPSFSNILKRDLSKSPEKIRMMSRSIPIYFMVFDLLYLDDRWLVDEPLVHRQEKLASVLTETEQVKIVGNQPSGTALFHVMREQGMEGIVCKEKQGLYKIGERSDTWKKVKYIRTIHAVVGGATLKGGRVNSLVLGAYADGKLICIGKAGSGLSGSDIQALTAFSRGVKDQPCPFAVRPKLLRSTYDELIWFPPQLVAEVNYMEWTSDLTLRAPAIQGFVQRDPASCGL</sequence>
<dbReference type="InterPro" id="IPR012310">
    <property type="entry name" value="DNA_ligase_ATP-dep_cent"/>
</dbReference>
<dbReference type="EMBL" id="JAPMLT010000001">
    <property type="protein sequence ID" value="MCX7568700.1"/>
    <property type="molecule type" value="Genomic_DNA"/>
</dbReference>
<dbReference type="CDD" id="cd07971">
    <property type="entry name" value="OBF_DNA_ligase_LigD"/>
    <property type="match status" value="1"/>
</dbReference>
<protein>
    <recommendedName>
        <fullName evidence="2">DNA ligase (ATP)</fullName>
        <ecNumber evidence="2">6.5.1.1</ecNumber>
    </recommendedName>
</protein>
<dbReference type="PANTHER" id="PTHR45674">
    <property type="entry name" value="DNA LIGASE 1/3 FAMILY MEMBER"/>
    <property type="match status" value="1"/>
</dbReference>
<dbReference type="Gene3D" id="3.30.1490.70">
    <property type="match status" value="1"/>
</dbReference>
<proteinExistence type="inferred from homology"/>
<dbReference type="InterPro" id="IPR012309">
    <property type="entry name" value="DNA_ligase_ATP-dep_C"/>
</dbReference>
<comment type="catalytic activity">
    <reaction evidence="4">
        <text>ATP + (deoxyribonucleotide)n-3'-hydroxyl + 5'-phospho-(deoxyribonucleotide)m = (deoxyribonucleotide)n+m + AMP + diphosphate.</text>
        <dbReference type="EC" id="6.5.1.1"/>
    </reaction>
</comment>
<dbReference type="Proteomes" id="UP001208017">
    <property type="component" value="Unassembled WGS sequence"/>
</dbReference>
<dbReference type="Pfam" id="PF01068">
    <property type="entry name" value="DNA_ligase_A_M"/>
    <property type="match status" value="1"/>
</dbReference>
<dbReference type="SUPFAM" id="SSF56091">
    <property type="entry name" value="DNA ligase/mRNA capping enzyme, catalytic domain"/>
    <property type="match status" value="1"/>
</dbReference>
<dbReference type="SUPFAM" id="SSF50249">
    <property type="entry name" value="Nucleic acid-binding proteins"/>
    <property type="match status" value="1"/>
</dbReference>
<evidence type="ECO:0000313" key="6">
    <source>
        <dbReference type="EMBL" id="MCX7568700.1"/>
    </source>
</evidence>
<evidence type="ECO:0000256" key="4">
    <source>
        <dbReference type="ARBA" id="ARBA00034003"/>
    </source>
</evidence>
<dbReference type="EC" id="6.5.1.1" evidence="2"/>
<dbReference type="PROSITE" id="PS00697">
    <property type="entry name" value="DNA_LIGASE_A1"/>
    <property type="match status" value="1"/>
</dbReference>
<dbReference type="PANTHER" id="PTHR45674:SF4">
    <property type="entry name" value="DNA LIGASE 1"/>
    <property type="match status" value="1"/>
</dbReference>
<dbReference type="Gene3D" id="2.40.50.140">
    <property type="entry name" value="Nucleic acid-binding proteins"/>
    <property type="match status" value="1"/>
</dbReference>
<dbReference type="RefSeq" id="WP_267149940.1">
    <property type="nucleotide sequence ID" value="NZ_JAPMLT010000001.1"/>
</dbReference>
<feature type="domain" description="ATP-dependent DNA ligase family profile" evidence="5">
    <location>
        <begin position="105"/>
        <end position="254"/>
    </location>
</feature>
<dbReference type="InterPro" id="IPR012340">
    <property type="entry name" value="NA-bd_OB-fold"/>
</dbReference>
<evidence type="ECO:0000313" key="7">
    <source>
        <dbReference type="Proteomes" id="UP001208017"/>
    </source>
</evidence>
<reference evidence="6 7" key="1">
    <citation type="submission" date="2022-11" db="EMBL/GenBank/DDBJ databases">
        <title>Study of microbial diversity in lake waters.</title>
        <authorList>
            <person name="Zhang J."/>
        </authorList>
    </citation>
    <scope>NUCLEOTIDE SEQUENCE [LARGE SCALE GENOMIC DNA]</scope>
    <source>
        <strain evidence="6 7">DT12</strain>
    </source>
</reference>
<evidence type="ECO:0000256" key="2">
    <source>
        <dbReference type="ARBA" id="ARBA00012727"/>
    </source>
</evidence>